<dbReference type="SUPFAM" id="SSF57850">
    <property type="entry name" value="RING/U-box"/>
    <property type="match status" value="1"/>
</dbReference>
<keyword evidence="1" id="KW-0863">Zinc-finger</keyword>
<dbReference type="AlphaFoldDB" id="Q0UPU5"/>
<sequence length="475" mass="52596">MTPSDFLGFVGERTREDVSHFRLIKTSRANKYMVLMKFRSARQAREWRKEWNGKAFNSMEPEYCHVVFVKSINFQNGDSNRDPTSYPDLTNDPVCPQLPPKQSTAPIPPATGVSSPVDGPSMASSLTAKPHAPPTPALVELPTCPVCSPFSANTSSTAPVWRSGAALAAPYVATPRTMPFTSNRGADGEAPDNECSVCGSTENLWICLICGNIGCGRYDSAHAFAHYEATSHTYAMDVVTQHVWDYAGDGYVHRLIQNKTDGKLVDMPASTHAGGMTGYANDTVPREKLDNMGMEYAYLLTSQLESQRAYFEEQLERAVDKAAKAASSADEASRSVASLSQKFDHLRTQHDDATRTISTLEKELDRHKQKSTASSDLARKLMKQYKEEQTINESLMARIKHLEKKAEDAEIKVKQIQAQKEDLEEQNRDLSFFISGQEKLREMQAGEGLEEGEVEGGTVEVAEVKKGRRKGKKKA</sequence>
<dbReference type="eggNOG" id="KOG0804">
    <property type="taxonomic scope" value="Eukaryota"/>
</dbReference>
<feature type="domain" description="UBP-type" evidence="4">
    <location>
        <begin position="176"/>
        <end position="271"/>
    </location>
</feature>
<evidence type="ECO:0000313" key="6">
    <source>
        <dbReference type="Proteomes" id="UP000001055"/>
    </source>
</evidence>
<keyword evidence="1" id="KW-0862">Zinc</keyword>
<dbReference type="GO" id="GO:0007265">
    <property type="term" value="P:Ras protein signal transduction"/>
    <property type="evidence" value="ECO:0000318"/>
    <property type="project" value="GO_Central"/>
</dbReference>
<dbReference type="GO" id="GO:0061630">
    <property type="term" value="F:ubiquitin protein ligase activity"/>
    <property type="evidence" value="ECO:0000318"/>
    <property type="project" value="GO_Central"/>
</dbReference>
<dbReference type="PANTHER" id="PTHR24007">
    <property type="entry name" value="BRCA1-ASSOCIATED PROTEIN"/>
    <property type="match status" value="1"/>
</dbReference>
<gene>
    <name evidence="5" type="ORF">SNOG_06219</name>
</gene>
<evidence type="ECO:0000313" key="5">
    <source>
        <dbReference type="EMBL" id="EAT86050.2"/>
    </source>
</evidence>
<keyword evidence="2" id="KW-0175">Coiled coil</keyword>
<reference evidence="6" key="1">
    <citation type="journal article" date="2007" name="Plant Cell">
        <title>Dothideomycete-plant interactions illuminated by genome sequencing and EST analysis of the wheat pathogen Stagonospora nodorum.</title>
        <authorList>
            <person name="Hane J.K."/>
            <person name="Lowe R.G."/>
            <person name="Solomon P.S."/>
            <person name="Tan K.C."/>
            <person name="Schoch C.L."/>
            <person name="Spatafora J.W."/>
            <person name="Crous P.W."/>
            <person name="Kodira C."/>
            <person name="Birren B.W."/>
            <person name="Galagan J.E."/>
            <person name="Torriani S.F."/>
            <person name="McDonald B.A."/>
            <person name="Oliver R.P."/>
        </authorList>
    </citation>
    <scope>NUCLEOTIDE SEQUENCE [LARGE SCALE GENOMIC DNA]</scope>
    <source>
        <strain evidence="6">SN15 / ATCC MYA-4574 / FGSC 10173</strain>
    </source>
</reference>
<dbReference type="Gene3D" id="3.30.40.10">
    <property type="entry name" value="Zinc/RING finger domain, C3HC4 (zinc finger)"/>
    <property type="match status" value="1"/>
</dbReference>
<dbReference type="VEuPathDB" id="FungiDB:JI435_062190"/>
<dbReference type="GO" id="GO:0016567">
    <property type="term" value="P:protein ubiquitination"/>
    <property type="evidence" value="ECO:0000318"/>
    <property type="project" value="GO_Central"/>
</dbReference>
<dbReference type="KEGG" id="pno:SNOG_06219"/>
<dbReference type="Pfam" id="PF07576">
    <property type="entry name" value="BRAP2"/>
    <property type="match status" value="1"/>
</dbReference>
<dbReference type="InParanoid" id="Q0UPU5"/>
<dbReference type="FunCoup" id="Q0UPU5">
    <property type="interactions" value="703"/>
</dbReference>
<evidence type="ECO:0000256" key="2">
    <source>
        <dbReference type="SAM" id="Coils"/>
    </source>
</evidence>
<dbReference type="GO" id="GO:0005737">
    <property type="term" value="C:cytoplasm"/>
    <property type="evidence" value="ECO:0000318"/>
    <property type="project" value="GO_Central"/>
</dbReference>
<name>Q0UPU5_PHANO</name>
<dbReference type="GO" id="GO:0008270">
    <property type="term" value="F:zinc ion binding"/>
    <property type="evidence" value="ECO:0007669"/>
    <property type="project" value="UniProtKB-KW"/>
</dbReference>
<dbReference type="Pfam" id="PF02148">
    <property type="entry name" value="zf-UBP"/>
    <property type="match status" value="1"/>
</dbReference>
<evidence type="ECO:0000259" key="4">
    <source>
        <dbReference type="PROSITE" id="PS50271"/>
    </source>
</evidence>
<dbReference type="PANTHER" id="PTHR24007:SF7">
    <property type="entry name" value="BRCA1-ASSOCIATED PROTEIN"/>
    <property type="match status" value="1"/>
</dbReference>
<feature type="region of interest" description="Disordered" evidence="3">
    <location>
        <begin position="78"/>
        <end position="131"/>
    </location>
</feature>
<dbReference type="InterPro" id="IPR013083">
    <property type="entry name" value="Znf_RING/FYVE/PHD"/>
</dbReference>
<keyword evidence="1" id="KW-0479">Metal-binding</keyword>
<dbReference type="InterPro" id="IPR011422">
    <property type="entry name" value="BRAP2/ETP1_RRM"/>
</dbReference>
<dbReference type="EMBL" id="CH445333">
    <property type="protein sequence ID" value="EAT86050.2"/>
    <property type="molecule type" value="Genomic_DNA"/>
</dbReference>
<proteinExistence type="predicted"/>
<dbReference type="PROSITE" id="PS50271">
    <property type="entry name" value="ZF_UBP"/>
    <property type="match status" value="1"/>
</dbReference>
<dbReference type="RefSeq" id="XP_001796602.1">
    <property type="nucleotide sequence ID" value="XM_001796550.1"/>
</dbReference>
<dbReference type="InterPro" id="IPR001607">
    <property type="entry name" value="Znf_UBP"/>
</dbReference>
<accession>Q0UPU5</accession>
<organism evidence="5 6">
    <name type="scientific">Phaeosphaeria nodorum (strain SN15 / ATCC MYA-4574 / FGSC 10173)</name>
    <name type="common">Glume blotch fungus</name>
    <name type="synonym">Parastagonospora nodorum</name>
    <dbReference type="NCBI Taxonomy" id="321614"/>
    <lineage>
        <taxon>Eukaryota</taxon>
        <taxon>Fungi</taxon>
        <taxon>Dikarya</taxon>
        <taxon>Ascomycota</taxon>
        <taxon>Pezizomycotina</taxon>
        <taxon>Dothideomycetes</taxon>
        <taxon>Pleosporomycetidae</taxon>
        <taxon>Pleosporales</taxon>
        <taxon>Pleosporineae</taxon>
        <taxon>Phaeosphaeriaceae</taxon>
        <taxon>Parastagonospora</taxon>
    </lineage>
</organism>
<feature type="coiled-coil region" evidence="2">
    <location>
        <begin position="343"/>
        <end position="429"/>
    </location>
</feature>
<protein>
    <recommendedName>
        <fullName evidence="4">UBP-type domain-containing protein</fullName>
    </recommendedName>
</protein>
<evidence type="ECO:0000256" key="1">
    <source>
        <dbReference type="PROSITE-ProRule" id="PRU00502"/>
    </source>
</evidence>
<evidence type="ECO:0000256" key="3">
    <source>
        <dbReference type="SAM" id="MobiDB-lite"/>
    </source>
</evidence>
<dbReference type="CDD" id="cd12717">
    <property type="entry name" value="RRM_ETP1"/>
    <property type="match status" value="1"/>
</dbReference>
<dbReference type="HOGENOM" id="CLU_009969_2_0_1"/>
<dbReference type="InterPro" id="IPR034931">
    <property type="entry name" value="ETP1_RRM"/>
</dbReference>
<dbReference type="SMART" id="SM00290">
    <property type="entry name" value="ZnF_UBP"/>
    <property type="match status" value="1"/>
</dbReference>
<dbReference type="Proteomes" id="UP000001055">
    <property type="component" value="Unassembled WGS sequence"/>
</dbReference>
<dbReference type="GeneID" id="5973481"/>
<dbReference type="STRING" id="321614.Q0UPU5"/>